<evidence type="ECO:0000256" key="2">
    <source>
        <dbReference type="ARBA" id="ARBA00023125"/>
    </source>
</evidence>
<evidence type="ECO:0000313" key="6">
    <source>
        <dbReference type="Proteomes" id="UP001595912"/>
    </source>
</evidence>
<comment type="caution">
    <text evidence="5">The sequence shown here is derived from an EMBL/GenBank/DDBJ whole genome shotgun (WGS) entry which is preliminary data.</text>
</comment>
<dbReference type="EMBL" id="JBHSIU010000105">
    <property type="protein sequence ID" value="MFC5006542.1"/>
    <property type="molecule type" value="Genomic_DNA"/>
</dbReference>
<dbReference type="InterPro" id="IPR023187">
    <property type="entry name" value="Tscrpt_reg_MarR-type_CS"/>
</dbReference>
<keyword evidence="2" id="KW-0238">DNA-binding</keyword>
<sequence length="151" mass="16512">MAAEPRTLPAAAVCGPISHAIVRLAKAHKAHARQLLREVGLHPGQELILMMLWDCGPQRQSELATQFDTDSASMTRSVQRLERAGYVRRVADPADGRATLVEPTPASLVLRERIERLWSRLEADTVSGLSAAEQRATLRALQCLEANLPGT</sequence>
<dbReference type="Proteomes" id="UP001595912">
    <property type="component" value="Unassembled WGS sequence"/>
</dbReference>
<evidence type="ECO:0000256" key="3">
    <source>
        <dbReference type="ARBA" id="ARBA00023163"/>
    </source>
</evidence>
<reference evidence="6" key="1">
    <citation type="journal article" date="2019" name="Int. J. Syst. Evol. Microbiol.">
        <title>The Global Catalogue of Microorganisms (GCM) 10K type strain sequencing project: providing services to taxonomists for standard genome sequencing and annotation.</title>
        <authorList>
            <consortium name="The Broad Institute Genomics Platform"/>
            <consortium name="The Broad Institute Genome Sequencing Center for Infectious Disease"/>
            <person name="Wu L."/>
            <person name="Ma J."/>
        </authorList>
    </citation>
    <scope>NUCLEOTIDE SEQUENCE [LARGE SCALE GENOMIC DNA]</scope>
    <source>
        <strain evidence="6">CGMCC 4.7152</strain>
    </source>
</reference>
<dbReference type="Gene3D" id="1.10.10.10">
    <property type="entry name" value="Winged helix-like DNA-binding domain superfamily/Winged helix DNA-binding domain"/>
    <property type="match status" value="1"/>
</dbReference>
<accession>A0ABV9WGB5</accession>
<name>A0ABV9WGB5_9ACTN</name>
<dbReference type="SUPFAM" id="SSF46785">
    <property type="entry name" value="Winged helix' DNA-binding domain"/>
    <property type="match status" value="1"/>
</dbReference>
<keyword evidence="3" id="KW-0804">Transcription</keyword>
<dbReference type="InterPro" id="IPR036388">
    <property type="entry name" value="WH-like_DNA-bd_sf"/>
</dbReference>
<dbReference type="InterPro" id="IPR036390">
    <property type="entry name" value="WH_DNA-bd_sf"/>
</dbReference>
<dbReference type="RefSeq" id="WP_380127170.1">
    <property type="nucleotide sequence ID" value="NZ_JBHSIU010000105.1"/>
</dbReference>
<dbReference type="PROSITE" id="PS01117">
    <property type="entry name" value="HTH_MARR_1"/>
    <property type="match status" value="1"/>
</dbReference>
<dbReference type="PANTHER" id="PTHR33164">
    <property type="entry name" value="TRANSCRIPTIONAL REGULATOR, MARR FAMILY"/>
    <property type="match status" value="1"/>
</dbReference>
<dbReference type="PRINTS" id="PR00598">
    <property type="entry name" value="HTHMARR"/>
</dbReference>
<organism evidence="5 6">
    <name type="scientific">Dactylosporangium cerinum</name>
    <dbReference type="NCBI Taxonomy" id="1434730"/>
    <lineage>
        <taxon>Bacteria</taxon>
        <taxon>Bacillati</taxon>
        <taxon>Actinomycetota</taxon>
        <taxon>Actinomycetes</taxon>
        <taxon>Micromonosporales</taxon>
        <taxon>Micromonosporaceae</taxon>
        <taxon>Dactylosporangium</taxon>
    </lineage>
</organism>
<dbReference type="InterPro" id="IPR039422">
    <property type="entry name" value="MarR/SlyA-like"/>
</dbReference>
<gene>
    <name evidence="5" type="ORF">ACFPIJ_53070</name>
</gene>
<feature type="domain" description="HTH marR-type" evidence="4">
    <location>
        <begin position="14"/>
        <end position="146"/>
    </location>
</feature>
<proteinExistence type="predicted"/>
<protein>
    <submittedName>
        <fullName evidence="5">MarR family winged helix-turn-helix transcriptional regulator</fullName>
    </submittedName>
</protein>
<evidence type="ECO:0000256" key="1">
    <source>
        <dbReference type="ARBA" id="ARBA00023015"/>
    </source>
</evidence>
<evidence type="ECO:0000259" key="4">
    <source>
        <dbReference type="PROSITE" id="PS50995"/>
    </source>
</evidence>
<keyword evidence="1" id="KW-0805">Transcription regulation</keyword>
<dbReference type="InterPro" id="IPR000835">
    <property type="entry name" value="HTH_MarR-typ"/>
</dbReference>
<dbReference type="SMART" id="SM00347">
    <property type="entry name" value="HTH_MARR"/>
    <property type="match status" value="1"/>
</dbReference>
<dbReference type="Pfam" id="PF01047">
    <property type="entry name" value="MarR"/>
    <property type="match status" value="1"/>
</dbReference>
<dbReference type="PANTHER" id="PTHR33164:SF43">
    <property type="entry name" value="HTH-TYPE TRANSCRIPTIONAL REPRESSOR YETL"/>
    <property type="match status" value="1"/>
</dbReference>
<keyword evidence="6" id="KW-1185">Reference proteome</keyword>
<dbReference type="PROSITE" id="PS50995">
    <property type="entry name" value="HTH_MARR_2"/>
    <property type="match status" value="1"/>
</dbReference>
<evidence type="ECO:0000313" key="5">
    <source>
        <dbReference type="EMBL" id="MFC5006542.1"/>
    </source>
</evidence>